<evidence type="ECO:0000256" key="8">
    <source>
        <dbReference type="ARBA" id="ARBA00023136"/>
    </source>
</evidence>
<dbReference type="Proteomes" id="UP001642520">
    <property type="component" value="Unassembled WGS sequence"/>
</dbReference>
<sequence>MSLTELYNYFNTEVADPRTNSWFLVSSPVPVILATLSYLYFVLQCGPRYMETRRSYNLKGFIKCYNIFQIVTNAWIVYEILEAGWYSDYFLSCIREERYMKTPQGYRFTNIMWYILCLKIIDFIETGVFVLRKKQNQVSFLHLYHHVSTVLLSWICVKYFINGMSMTPFIVNCSVHVIMYTYYFLSSFGPSMQTLTAPIKPLITIMQMVQFVVLIVYSFQAFVPGCPGQKINSGIMIVDLIINFFLFYNFYKKNYVEKKKRN</sequence>
<keyword evidence="12" id="KW-1185">Reference proteome</keyword>
<feature type="transmembrane region" description="Helical" evidence="10">
    <location>
        <begin position="143"/>
        <end position="161"/>
    </location>
</feature>
<keyword evidence="6 10" id="KW-1133">Transmembrane helix</keyword>
<evidence type="ECO:0000256" key="3">
    <source>
        <dbReference type="ARBA" id="ARBA00022679"/>
    </source>
</evidence>
<accession>A0ABP1P104</accession>
<feature type="transmembrane region" description="Helical" evidence="10">
    <location>
        <begin position="20"/>
        <end position="43"/>
    </location>
</feature>
<feature type="transmembrane region" description="Helical" evidence="10">
    <location>
        <begin position="197"/>
        <end position="219"/>
    </location>
</feature>
<evidence type="ECO:0000256" key="10">
    <source>
        <dbReference type="RuleBase" id="RU361115"/>
    </source>
</evidence>
<evidence type="ECO:0000313" key="11">
    <source>
        <dbReference type="EMBL" id="CAL7946955.1"/>
    </source>
</evidence>
<keyword evidence="3 10" id="KW-0808">Transferase</keyword>
<keyword evidence="9 10" id="KW-0275">Fatty acid biosynthesis</keyword>
<protein>
    <recommendedName>
        <fullName evidence="10">Elongation of very long chain fatty acids protein</fullName>
        <ecNumber evidence="10">2.3.1.199</ecNumber>
    </recommendedName>
    <alternativeName>
        <fullName evidence="10">Very-long-chain 3-oxoacyl-CoA synthase</fullName>
    </alternativeName>
</protein>
<evidence type="ECO:0000256" key="7">
    <source>
        <dbReference type="ARBA" id="ARBA00023098"/>
    </source>
</evidence>
<keyword evidence="5 10" id="KW-0276">Fatty acid metabolism</keyword>
<comment type="catalytic activity">
    <reaction evidence="10">
        <text>a very-long-chain acyl-CoA + malonyl-CoA + H(+) = a very-long-chain 3-oxoacyl-CoA + CO2 + CoA</text>
        <dbReference type="Rhea" id="RHEA:32727"/>
        <dbReference type="ChEBI" id="CHEBI:15378"/>
        <dbReference type="ChEBI" id="CHEBI:16526"/>
        <dbReference type="ChEBI" id="CHEBI:57287"/>
        <dbReference type="ChEBI" id="CHEBI:57384"/>
        <dbReference type="ChEBI" id="CHEBI:90725"/>
        <dbReference type="ChEBI" id="CHEBI:90736"/>
        <dbReference type="EC" id="2.3.1.199"/>
    </reaction>
</comment>
<evidence type="ECO:0000256" key="2">
    <source>
        <dbReference type="ARBA" id="ARBA00022516"/>
    </source>
</evidence>
<evidence type="ECO:0000256" key="1">
    <source>
        <dbReference type="ARBA" id="ARBA00004141"/>
    </source>
</evidence>
<dbReference type="EC" id="2.3.1.199" evidence="10"/>
<evidence type="ECO:0000256" key="9">
    <source>
        <dbReference type="ARBA" id="ARBA00023160"/>
    </source>
</evidence>
<keyword evidence="4 10" id="KW-0812">Transmembrane</keyword>
<keyword evidence="2 10" id="KW-0444">Lipid biosynthesis</keyword>
<dbReference type="Pfam" id="PF01151">
    <property type="entry name" value="ELO"/>
    <property type="match status" value="1"/>
</dbReference>
<keyword evidence="7 10" id="KW-0443">Lipid metabolism</keyword>
<comment type="similarity">
    <text evidence="10">Belongs to the ELO family.</text>
</comment>
<evidence type="ECO:0000256" key="6">
    <source>
        <dbReference type="ARBA" id="ARBA00022989"/>
    </source>
</evidence>
<gene>
    <name evidence="11" type="ORF">XYLVIOL_LOCUS8076</name>
</gene>
<evidence type="ECO:0000256" key="4">
    <source>
        <dbReference type="ARBA" id="ARBA00022692"/>
    </source>
</evidence>
<evidence type="ECO:0000313" key="12">
    <source>
        <dbReference type="Proteomes" id="UP001642520"/>
    </source>
</evidence>
<dbReference type="PANTHER" id="PTHR11157">
    <property type="entry name" value="FATTY ACID ACYL TRANSFERASE-RELATED"/>
    <property type="match status" value="1"/>
</dbReference>
<proteinExistence type="inferred from homology"/>
<dbReference type="EMBL" id="CAXAJV020001296">
    <property type="protein sequence ID" value="CAL7946955.1"/>
    <property type="molecule type" value="Genomic_DNA"/>
</dbReference>
<comment type="caution">
    <text evidence="11">The sequence shown here is derived from an EMBL/GenBank/DDBJ whole genome shotgun (WGS) entry which is preliminary data.</text>
</comment>
<feature type="transmembrane region" description="Helical" evidence="10">
    <location>
        <begin position="231"/>
        <end position="251"/>
    </location>
</feature>
<feature type="transmembrane region" description="Helical" evidence="10">
    <location>
        <begin position="111"/>
        <end position="131"/>
    </location>
</feature>
<feature type="transmembrane region" description="Helical" evidence="10">
    <location>
        <begin position="64"/>
        <end position="81"/>
    </location>
</feature>
<feature type="transmembrane region" description="Helical" evidence="10">
    <location>
        <begin position="167"/>
        <end position="185"/>
    </location>
</feature>
<dbReference type="PANTHER" id="PTHR11157:SF164">
    <property type="entry name" value="ELONGATION OF VERY LONG CHAIN FATTY ACIDS PROTEIN"/>
    <property type="match status" value="1"/>
</dbReference>
<reference evidence="11 12" key="1">
    <citation type="submission" date="2024-08" db="EMBL/GenBank/DDBJ databases">
        <authorList>
            <person name="Will J Nash"/>
            <person name="Angela Man"/>
            <person name="Seanna McTaggart"/>
            <person name="Kendall Baker"/>
            <person name="Tom Barker"/>
            <person name="Leah Catchpole"/>
            <person name="Alex Durrant"/>
            <person name="Karim Gharbi"/>
            <person name="Naomi Irish"/>
            <person name="Gemy Kaithakottil"/>
            <person name="Debby Ku"/>
            <person name="Aaliyah Providence"/>
            <person name="Felix Shaw"/>
            <person name="David Swarbreck"/>
            <person name="Chris Watkins"/>
            <person name="Ann M. McCartney"/>
            <person name="Giulio Formenti"/>
            <person name="Alice Mouton"/>
            <person name="Noel Vella"/>
            <person name="Bjorn M von Reumont"/>
            <person name="Adriana Vella"/>
            <person name="Wilfried Haerty"/>
        </authorList>
    </citation>
    <scope>NUCLEOTIDE SEQUENCE [LARGE SCALE GENOMIC DNA]</scope>
</reference>
<dbReference type="InterPro" id="IPR002076">
    <property type="entry name" value="ELO_fam"/>
</dbReference>
<name>A0ABP1P104_XYLVO</name>
<organism evidence="11 12">
    <name type="scientific">Xylocopa violacea</name>
    <name type="common">Violet carpenter bee</name>
    <name type="synonym">Apis violacea</name>
    <dbReference type="NCBI Taxonomy" id="135666"/>
    <lineage>
        <taxon>Eukaryota</taxon>
        <taxon>Metazoa</taxon>
        <taxon>Ecdysozoa</taxon>
        <taxon>Arthropoda</taxon>
        <taxon>Hexapoda</taxon>
        <taxon>Insecta</taxon>
        <taxon>Pterygota</taxon>
        <taxon>Neoptera</taxon>
        <taxon>Endopterygota</taxon>
        <taxon>Hymenoptera</taxon>
        <taxon>Apocrita</taxon>
        <taxon>Aculeata</taxon>
        <taxon>Apoidea</taxon>
        <taxon>Anthophila</taxon>
        <taxon>Apidae</taxon>
        <taxon>Xylocopa</taxon>
        <taxon>Xylocopa</taxon>
    </lineage>
</organism>
<comment type="subcellular location">
    <subcellularLocation>
        <location evidence="1">Membrane</location>
        <topology evidence="1">Multi-pass membrane protein</topology>
    </subcellularLocation>
</comment>
<evidence type="ECO:0000256" key="5">
    <source>
        <dbReference type="ARBA" id="ARBA00022832"/>
    </source>
</evidence>
<keyword evidence="8 10" id="KW-0472">Membrane</keyword>